<evidence type="ECO:0000313" key="2">
    <source>
        <dbReference type="WBParaSite" id="JU765_v2.g16843.t2"/>
    </source>
</evidence>
<accession>A0AC34QJB0</accession>
<reference evidence="2" key="1">
    <citation type="submission" date="2022-11" db="UniProtKB">
        <authorList>
            <consortium name="WormBaseParasite"/>
        </authorList>
    </citation>
    <scope>IDENTIFICATION</scope>
</reference>
<dbReference type="Proteomes" id="UP000887576">
    <property type="component" value="Unplaced"/>
</dbReference>
<dbReference type="WBParaSite" id="JU765_v2.g16843.t2">
    <property type="protein sequence ID" value="JU765_v2.g16843.t2"/>
    <property type="gene ID" value="JU765_v2.g16843"/>
</dbReference>
<sequence>RKGSDFIASSILDNILVDDYDIITRQAKIPVVPARYSVKQICGDYISYLEQKLEEENPENLKMEMEFIRKTESEINTLLRFFNRIICLRLMYKIEAVQYRYFRAAYKNMPQIILPDVESVAGSSTTDDPNKFIDVVTTDVVSLPSQTDIVENNYHEGERRSARVRKLEKQKAANEKKKAEKAKAEQQIYDLENYFDCTHMYGFIHLVRFLHFLAELMTGRKHFPESVIKRTSLINDLILYLTENAENYFDINVDYENPEPTVLRDVLR</sequence>
<protein>
    <submittedName>
        <fullName evidence="2">MRG domain-containing protein</fullName>
    </submittedName>
</protein>
<name>A0AC34QJB0_9BILA</name>
<evidence type="ECO:0000313" key="1">
    <source>
        <dbReference type="Proteomes" id="UP000887576"/>
    </source>
</evidence>
<organism evidence="1 2">
    <name type="scientific">Panagrolaimus sp. JU765</name>
    <dbReference type="NCBI Taxonomy" id="591449"/>
    <lineage>
        <taxon>Eukaryota</taxon>
        <taxon>Metazoa</taxon>
        <taxon>Ecdysozoa</taxon>
        <taxon>Nematoda</taxon>
        <taxon>Chromadorea</taxon>
        <taxon>Rhabditida</taxon>
        <taxon>Tylenchina</taxon>
        <taxon>Panagrolaimomorpha</taxon>
        <taxon>Panagrolaimoidea</taxon>
        <taxon>Panagrolaimidae</taxon>
        <taxon>Panagrolaimus</taxon>
    </lineage>
</organism>
<proteinExistence type="predicted"/>